<evidence type="ECO:0000256" key="10">
    <source>
        <dbReference type="PIRSR" id="PIRSR000485-3"/>
    </source>
</evidence>
<dbReference type="EMBL" id="CP036263">
    <property type="protein sequence ID" value="QDS99981.1"/>
    <property type="molecule type" value="Genomic_DNA"/>
</dbReference>
<evidence type="ECO:0000256" key="7">
    <source>
        <dbReference type="HAMAP-Rule" id="MF_01931"/>
    </source>
</evidence>
<dbReference type="InterPro" id="IPR017932">
    <property type="entry name" value="GATase_2_dom"/>
</dbReference>
<comment type="cofactor">
    <cofactor evidence="7 10">
        <name>[4Fe-4S] cluster</name>
        <dbReference type="ChEBI" id="CHEBI:49883"/>
    </cofactor>
    <text evidence="7 10">Binds 1 [4Fe-4S] cluster per subunit.</text>
</comment>
<dbReference type="Proteomes" id="UP000319852">
    <property type="component" value="Chromosome"/>
</dbReference>
<dbReference type="PIRSF" id="PIRSF000485">
    <property type="entry name" value="Amd_phspho_trans"/>
    <property type="match status" value="1"/>
</dbReference>
<evidence type="ECO:0000259" key="11">
    <source>
        <dbReference type="PROSITE" id="PS51278"/>
    </source>
</evidence>
<dbReference type="RefSeq" id="WP_145061149.1">
    <property type="nucleotide sequence ID" value="NZ_CP036263.1"/>
</dbReference>
<feature type="binding site" evidence="7 10">
    <location>
        <position position="434"/>
    </location>
    <ligand>
        <name>[4Fe-4S] cluster</name>
        <dbReference type="ChEBI" id="CHEBI:49883"/>
    </ligand>
</feature>
<dbReference type="GO" id="GO:0006189">
    <property type="term" value="P:'de novo' IMP biosynthetic process"/>
    <property type="evidence" value="ECO:0007669"/>
    <property type="project" value="UniProtKB-UniRule"/>
</dbReference>
<keyword evidence="7 10" id="KW-0408">Iron</keyword>
<dbReference type="EC" id="2.4.2.14" evidence="7"/>
<comment type="catalytic activity">
    <reaction evidence="7 8">
        <text>5-phospho-beta-D-ribosylamine + L-glutamate + diphosphate = 5-phospho-alpha-D-ribose 1-diphosphate + L-glutamine + H2O</text>
        <dbReference type="Rhea" id="RHEA:14905"/>
        <dbReference type="ChEBI" id="CHEBI:15377"/>
        <dbReference type="ChEBI" id="CHEBI:29985"/>
        <dbReference type="ChEBI" id="CHEBI:33019"/>
        <dbReference type="ChEBI" id="CHEBI:58017"/>
        <dbReference type="ChEBI" id="CHEBI:58359"/>
        <dbReference type="ChEBI" id="CHEBI:58681"/>
        <dbReference type="EC" id="2.4.2.14"/>
    </reaction>
</comment>
<dbReference type="InterPro" id="IPR029057">
    <property type="entry name" value="PRTase-like"/>
</dbReference>
<feature type="binding site" evidence="7 10">
    <location>
        <position position="285"/>
    </location>
    <ligand>
        <name>[4Fe-4S] cluster</name>
        <dbReference type="ChEBI" id="CHEBI:49883"/>
    </ligand>
</feature>
<keyword evidence="7 10" id="KW-0479">Metal-binding</keyword>
<keyword evidence="7 10" id="KW-0411">Iron-sulfur</keyword>
<dbReference type="InterPro" id="IPR005854">
    <property type="entry name" value="PurF"/>
</dbReference>
<keyword evidence="3 7" id="KW-0328">Glycosyltransferase</keyword>
<evidence type="ECO:0000256" key="9">
    <source>
        <dbReference type="PIRSR" id="PIRSR000485-1"/>
    </source>
</evidence>
<feature type="domain" description="Glutamine amidotransferase type-2" evidence="11">
    <location>
        <begin position="8"/>
        <end position="264"/>
    </location>
</feature>
<dbReference type="UniPathway" id="UPA00074">
    <property type="reaction ID" value="UER00124"/>
</dbReference>
<feature type="active site" description="Nucleophile" evidence="7 9">
    <location>
        <position position="8"/>
    </location>
</feature>
<keyword evidence="6 7" id="KW-0315">Glutamine amidotransferase</keyword>
<name>A0A517MYM5_9BACT</name>
<dbReference type="GO" id="GO:0009113">
    <property type="term" value="P:purine nucleobase biosynthetic process"/>
    <property type="evidence" value="ECO:0007669"/>
    <property type="project" value="InterPro"/>
</dbReference>
<dbReference type="Gene3D" id="3.60.20.10">
    <property type="entry name" value="Glutamine Phosphoribosylpyrophosphate, subunit 1, domain 1"/>
    <property type="match status" value="1"/>
</dbReference>
<proteinExistence type="inferred from homology"/>
<dbReference type="GO" id="GO:0004044">
    <property type="term" value="F:amidophosphoribosyltransferase activity"/>
    <property type="evidence" value="ECO:0007669"/>
    <property type="project" value="UniProtKB-UniRule"/>
</dbReference>
<dbReference type="PANTHER" id="PTHR11907">
    <property type="entry name" value="AMIDOPHOSPHORIBOSYLTRANSFERASE"/>
    <property type="match status" value="1"/>
</dbReference>
<dbReference type="OrthoDB" id="9801213at2"/>
<evidence type="ECO:0000256" key="4">
    <source>
        <dbReference type="ARBA" id="ARBA00022679"/>
    </source>
</evidence>
<dbReference type="AlphaFoldDB" id="A0A517MYM5"/>
<keyword evidence="7" id="KW-0004">4Fe-4S</keyword>
<evidence type="ECO:0000256" key="1">
    <source>
        <dbReference type="ARBA" id="ARBA00005209"/>
    </source>
</evidence>
<evidence type="ECO:0000313" key="13">
    <source>
        <dbReference type="Proteomes" id="UP000319852"/>
    </source>
</evidence>
<dbReference type="GO" id="GO:0046872">
    <property type="term" value="F:metal ion binding"/>
    <property type="evidence" value="ECO:0007669"/>
    <property type="project" value="UniProtKB-KW"/>
</dbReference>
<comment type="similarity">
    <text evidence="2 7 8">In the C-terminal section; belongs to the purine/pyrimidine phosphoribosyltransferase family.</text>
</comment>
<sequence>MSELHHECGVAAIYHLGTQQQDGPVSDLSPPQGPAEISRLMPRMLLDIQNRGQLSAGMTTYNPARQQLIDTHRKLGTVSEAFRLNHRGKCESLMQQYAGCAAIGHVRYATCGKEDESYAQPFERHHLQKHKWFSFAFNGQLANYAQLRDKLLAEDDHHLARATDTEIIMHEISRELSGDRRMPLIDVMRHLATRFDGAYSLALLNAQGQMLIARDPLGVKPMCYAIEGSLLAAASESVALLNLGFQAESIKSLEPGTAIVVNGNEKSGKEITIERFSDNPRRAHCFFEWIYFANVASNMDGRSVYLSRKALGEELALLEDVPRDEDTIVVPVPDTSKAAADAMAYKLGIPSIEGLIRNRYSGRTFIEGGANRKAKAAIKYTPLPEVLAGKRVLLVEDSIVRSTTMRVLISKIREVGRAKEIHVRVACPPITAPCFYGIDMSTISELFAPAFLPVGNDHLAEGKDREAMFAEMAEELGADSVRFLPVESIARAIEKPVDSLCQACLTGEYPTAWGQKLYDIALTAEKSSDDDSTRTYEVATT</sequence>
<evidence type="ECO:0000256" key="2">
    <source>
        <dbReference type="ARBA" id="ARBA00010138"/>
    </source>
</evidence>
<dbReference type="Pfam" id="PF13522">
    <property type="entry name" value="GATase_6"/>
    <property type="match status" value="1"/>
</dbReference>
<feature type="binding site" evidence="7 10">
    <location>
        <position position="501"/>
    </location>
    <ligand>
        <name>[4Fe-4S] cluster</name>
        <dbReference type="ChEBI" id="CHEBI:49883"/>
    </ligand>
</feature>
<dbReference type="PROSITE" id="PS51278">
    <property type="entry name" value="GATASE_TYPE_2"/>
    <property type="match status" value="1"/>
</dbReference>
<keyword evidence="4 7" id="KW-0808">Transferase</keyword>
<dbReference type="KEGG" id="amob:HG15A2_33170"/>
<accession>A0A517MYM5</accession>
<protein>
    <recommendedName>
        <fullName evidence="7">Amidophosphoribosyltransferase</fullName>
        <shortName evidence="7">ATase</shortName>
        <ecNumber evidence="7">2.4.2.14</ecNumber>
    </recommendedName>
    <alternativeName>
        <fullName evidence="7">Glutamine phosphoribosylpyrophosphate amidotransferase</fullName>
        <shortName evidence="7">GPATase</shortName>
    </alternativeName>
</protein>
<reference evidence="12 13" key="1">
    <citation type="submission" date="2019-02" db="EMBL/GenBank/DDBJ databases">
        <title>Deep-cultivation of Planctomycetes and their phenomic and genomic characterization uncovers novel biology.</title>
        <authorList>
            <person name="Wiegand S."/>
            <person name="Jogler M."/>
            <person name="Boedeker C."/>
            <person name="Pinto D."/>
            <person name="Vollmers J."/>
            <person name="Rivas-Marin E."/>
            <person name="Kohn T."/>
            <person name="Peeters S.H."/>
            <person name="Heuer A."/>
            <person name="Rast P."/>
            <person name="Oberbeckmann S."/>
            <person name="Bunk B."/>
            <person name="Jeske O."/>
            <person name="Meyerdierks A."/>
            <person name="Storesund J.E."/>
            <person name="Kallscheuer N."/>
            <person name="Luecker S."/>
            <person name="Lage O.M."/>
            <person name="Pohl T."/>
            <person name="Merkel B.J."/>
            <person name="Hornburger P."/>
            <person name="Mueller R.-W."/>
            <person name="Bruemmer F."/>
            <person name="Labrenz M."/>
            <person name="Spormann A.M."/>
            <person name="Op den Camp H."/>
            <person name="Overmann J."/>
            <person name="Amann R."/>
            <person name="Jetten M.S.M."/>
            <person name="Mascher T."/>
            <person name="Medema M.H."/>
            <person name="Devos D.P."/>
            <person name="Kaster A.-K."/>
            <person name="Ovreas L."/>
            <person name="Rohde M."/>
            <person name="Galperin M.Y."/>
            <person name="Jogler C."/>
        </authorList>
    </citation>
    <scope>NUCLEOTIDE SEQUENCE [LARGE SCALE GENOMIC DNA]</scope>
    <source>
        <strain evidence="12 13">HG15A2</strain>
    </source>
</reference>
<gene>
    <name evidence="7 12" type="primary">purF</name>
    <name evidence="12" type="ORF">HG15A2_33170</name>
</gene>
<evidence type="ECO:0000256" key="5">
    <source>
        <dbReference type="ARBA" id="ARBA00022755"/>
    </source>
</evidence>
<dbReference type="Gene3D" id="3.40.50.2020">
    <property type="match status" value="1"/>
</dbReference>
<comment type="function">
    <text evidence="7">Catalyzes the formation of phosphoribosylamine from phosphoribosylpyrophosphate (PRPP) and glutamine.</text>
</comment>
<dbReference type="SUPFAM" id="SSF53271">
    <property type="entry name" value="PRTase-like"/>
    <property type="match status" value="1"/>
</dbReference>
<evidence type="ECO:0000256" key="3">
    <source>
        <dbReference type="ARBA" id="ARBA00022676"/>
    </source>
</evidence>
<evidence type="ECO:0000256" key="8">
    <source>
        <dbReference type="PIRNR" id="PIRNR000485"/>
    </source>
</evidence>
<comment type="pathway">
    <text evidence="1 7 8">Purine metabolism; IMP biosynthesis via de novo pathway; N(1)-(5-phospho-D-ribosyl)glycinamide from 5-phospho-alpha-D-ribose 1-diphosphate: step 1/2.</text>
</comment>
<dbReference type="HAMAP" id="MF_01931">
    <property type="entry name" value="PurF"/>
    <property type="match status" value="1"/>
</dbReference>
<feature type="binding site" evidence="7 10">
    <location>
        <position position="504"/>
    </location>
    <ligand>
        <name>[4Fe-4S] cluster</name>
        <dbReference type="ChEBI" id="CHEBI:49883"/>
    </ligand>
</feature>
<dbReference type="SUPFAM" id="SSF56235">
    <property type="entry name" value="N-terminal nucleophile aminohydrolases (Ntn hydrolases)"/>
    <property type="match status" value="1"/>
</dbReference>
<keyword evidence="5 7" id="KW-0658">Purine biosynthesis</keyword>
<dbReference type="InterPro" id="IPR000836">
    <property type="entry name" value="PRTase_dom"/>
</dbReference>
<keyword evidence="13" id="KW-1185">Reference proteome</keyword>
<dbReference type="GO" id="GO:0051539">
    <property type="term" value="F:4 iron, 4 sulfur cluster binding"/>
    <property type="evidence" value="ECO:0007669"/>
    <property type="project" value="UniProtKB-KW"/>
</dbReference>
<dbReference type="InterPro" id="IPR029055">
    <property type="entry name" value="Ntn_hydrolases_N"/>
</dbReference>
<organism evidence="12 13">
    <name type="scientific">Adhaeretor mobilis</name>
    <dbReference type="NCBI Taxonomy" id="1930276"/>
    <lineage>
        <taxon>Bacteria</taxon>
        <taxon>Pseudomonadati</taxon>
        <taxon>Planctomycetota</taxon>
        <taxon>Planctomycetia</taxon>
        <taxon>Pirellulales</taxon>
        <taxon>Lacipirellulaceae</taxon>
        <taxon>Adhaeretor</taxon>
    </lineage>
</organism>
<evidence type="ECO:0000256" key="6">
    <source>
        <dbReference type="ARBA" id="ARBA00022962"/>
    </source>
</evidence>
<evidence type="ECO:0000313" key="12">
    <source>
        <dbReference type="EMBL" id="QDS99981.1"/>
    </source>
</evidence>
<dbReference type="CDD" id="cd06223">
    <property type="entry name" value="PRTases_typeI"/>
    <property type="match status" value="1"/>
</dbReference>
<comment type="caution">
    <text evidence="7">Lacks conserved residue(s) required for the propagation of feature annotation.</text>
</comment>